<organism evidence="6 7">
    <name type="scientific">Streptomyces azureus</name>
    <dbReference type="NCBI Taxonomy" id="146537"/>
    <lineage>
        <taxon>Bacteria</taxon>
        <taxon>Bacillati</taxon>
        <taxon>Actinomycetota</taxon>
        <taxon>Actinomycetes</taxon>
        <taxon>Kitasatosporales</taxon>
        <taxon>Streptomycetaceae</taxon>
        <taxon>Streptomyces</taxon>
    </lineage>
</organism>
<dbReference type="CDD" id="cd04301">
    <property type="entry name" value="NAT_SF"/>
    <property type="match status" value="1"/>
</dbReference>
<proteinExistence type="inferred from homology"/>
<reference evidence="6" key="1">
    <citation type="journal article" date="2015" name="Genome Announc.">
        <title>Draft Genome Sequence of Thiostrepton-Producing Streptomyces azureus ATCC 14921.</title>
        <authorList>
            <person name="Sakihara K."/>
            <person name="Maeda J."/>
            <person name="Tashiro K."/>
            <person name="Fujino Y."/>
            <person name="Kuhara S."/>
            <person name="Ohshima T."/>
            <person name="Ogata S."/>
            <person name="Doi K."/>
        </authorList>
    </citation>
    <scope>NUCLEOTIDE SEQUENCE [LARGE SCALE GENOMIC DNA]</scope>
    <source>
        <strain evidence="6">ATCC14921</strain>
    </source>
</reference>
<keyword evidence="1 4" id="KW-0808">Transferase</keyword>
<feature type="binding site" evidence="4">
    <location>
        <position position="333"/>
    </location>
    <ligand>
        <name>1D-myo-inositol 2-(L-cysteinylamino)-2-deoxy-alpha-D-glucopyranoside</name>
        <dbReference type="ChEBI" id="CHEBI:58887"/>
    </ligand>
</feature>
<gene>
    <name evidence="4" type="primary">mshD</name>
    <name evidence="6" type="ORF">SAZU_3927</name>
</gene>
<feature type="domain" description="N-acetyltransferase" evidence="5">
    <location>
        <begin position="71"/>
        <end position="207"/>
    </location>
</feature>
<keyword evidence="7" id="KW-1185">Reference proteome</keyword>
<dbReference type="SUPFAM" id="SSF55729">
    <property type="entry name" value="Acyl-CoA N-acyltransferases (Nat)"/>
    <property type="match status" value="1"/>
</dbReference>
<dbReference type="InterPro" id="IPR000182">
    <property type="entry name" value="GNAT_dom"/>
</dbReference>
<feature type="binding site" evidence="4">
    <location>
        <position position="102"/>
    </location>
    <ligand>
        <name>1D-myo-inositol 2-(L-cysteinylamino)-2-deoxy-alpha-D-glucopyranoside</name>
        <dbReference type="ChEBI" id="CHEBI:58887"/>
    </ligand>
</feature>
<evidence type="ECO:0000259" key="5">
    <source>
        <dbReference type="PROSITE" id="PS51186"/>
    </source>
</evidence>
<feature type="binding site" evidence="4">
    <location>
        <position position="295"/>
    </location>
    <ligand>
        <name>1D-myo-inositol 2-(L-cysteinylamino)-2-deoxy-alpha-D-glucopyranoside</name>
        <dbReference type="ChEBI" id="CHEBI:58887"/>
    </ligand>
</feature>
<feature type="binding site" evidence="4">
    <location>
        <begin position="299"/>
        <end position="301"/>
    </location>
    <ligand>
        <name>acetyl-CoA</name>
        <dbReference type="ChEBI" id="CHEBI:57288"/>
        <label>2</label>
    </ligand>
</feature>
<dbReference type="HAMAP" id="MF_01698">
    <property type="entry name" value="MshD"/>
    <property type="match status" value="1"/>
</dbReference>
<dbReference type="PANTHER" id="PTHR43617">
    <property type="entry name" value="L-AMINO ACID N-ACETYLTRANSFERASE"/>
    <property type="match status" value="1"/>
</dbReference>
<evidence type="ECO:0000256" key="3">
    <source>
        <dbReference type="ARBA" id="ARBA00023315"/>
    </source>
</evidence>
<dbReference type="Gene3D" id="3.40.630.30">
    <property type="match status" value="1"/>
</dbReference>
<name>A0A0K8PMU5_STRAJ</name>
<feature type="domain" description="N-acetyltransferase" evidence="5">
    <location>
        <begin position="220"/>
        <end position="363"/>
    </location>
</feature>
<dbReference type="Proteomes" id="UP000053859">
    <property type="component" value="Unassembled WGS sequence"/>
</dbReference>
<feature type="binding site" evidence="4">
    <location>
        <begin position="306"/>
        <end position="312"/>
    </location>
    <ligand>
        <name>acetyl-CoA</name>
        <dbReference type="ChEBI" id="CHEBI:57288"/>
        <label>2</label>
    </ligand>
</feature>
<feature type="binding site" evidence="4">
    <location>
        <begin position="146"/>
        <end position="148"/>
    </location>
    <ligand>
        <name>acetyl-CoA</name>
        <dbReference type="ChEBI" id="CHEBI:57288"/>
        <label>1</label>
    </ligand>
</feature>
<dbReference type="Pfam" id="PF13508">
    <property type="entry name" value="Acetyltransf_7"/>
    <property type="match status" value="1"/>
</dbReference>
<feature type="binding site" evidence="4">
    <location>
        <position position="286"/>
    </location>
    <ligand>
        <name>1D-myo-inositol 2-(L-cysteinylamino)-2-deoxy-alpha-D-glucopyranoside</name>
        <dbReference type="ChEBI" id="CHEBI:58887"/>
    </ligand>
</feature>
<evidence type="ECO:0000313" key="6">
    <source>
        <dbReference type="EMBL" id="GAP49063.1"/>
    </source>
</evidence>
<protein>
    <recommendedName>
        <fullName evidence="4">Mycothiol acetyltransferase</fullName>
        <shortName evidence="4">MSH acetyltransferase</shortName>
        <ecNumber evidence="4">2.3.1.189</ecNumber>
    </recommendedName>
    <alternativeName>
        <fullName evidence="4">Mycothiol synthase</fullName>
    </alternativeName>
</protein>
<dbReference type="PANTHER" id="PTHR43617:SF31">
    <property type="entry name" value="MYCOTHIOL ACETYLTRANSFERASE"/>
    <property type="match status" value="1"/>
</dbReference>
<dbReference type="EC" id="2.3.1.189" evidence="4"/>
<dbReference type="AlphaFoldDB" id="A0A0K8PMU5"/>
<sequence>MPVKWLAYAPLWVCWDSDVVRRSLESTRVARQSFRGYILVALAADLPAVPRTLVHMTSDDTARPGRTRSIDTYAALPPEQTEAVLALLAEAARTDGQQAVSEQGRLQLRGGEREGVAHLLLTVDGELVGYAQLEDTDPVEPPAAELVVHPGHRGHGHGRALGSALLAASGKRLRVWAHGGHSAARHLAQVLGLTLFRELRQMRRPLTGFDAPEPVLPEGVTVRTFVPGQDDAAWLAVNAAAFAHHPEQGSLTQRDLDDRKAEPWFDPAGFFLAFRGDELIGFHWTKVHAEEGLGEVYVLGVAPGAQGGGLGKSLTTIGLRHLADQGVPTAMLYVDADNKAAVSVYERLGFVTHEVDLMYRTET</sequence>
<dbReference type="InterPro" id="IPR016181">
    <property type="entry name" value="Acyl_CoA_acyltransferase"/>
</dbReference>
<feature type="binding site" evidence="4">
    <location>
        <position position="247"/>
    </location>
    <ligand>
        <name>1D-myo-inositol 2-(L-cysteinylamino)-2-deoxy-alpha-D-glucopyranoside</name>
        <dbReference type="ChEBI" id="CHEBI:58887"/>
    </ligand>
</feature>
<dbReference type="NCBIfam" id="TIGR03448">
    <property type="entry name" value="mycothiol_MshD"/>
    <property type="match status" value="1"/>
</dbReference>
<comment type="subunit">
    <text evidence="4">Monomer.</text>
</comment>
<dbReference type="EMBL" id="DF968290">
    <property type="protein sequence ID" value="GAP49063.1"/>
    <property type="molecule type" value="Genomic_DNA"/>
</dbReference>
<accession>A0A0K8PMU5</accession>
<keyword evidence="2 4" id="KW-0677">Repeat</keyword>
<dbReference type="GO" id="GO:0035447">
    <property type="term" value="F:mycothiol synthase activity"/>
    <property type="evidence" value="ECO:0007669"/>
    <property type="project" value="UniProtKB-UniRule"/>
</dbReference>
<evidence type="ECO:0000313" key="7">
    <source>
        <dbReference type="Proteomes" id="UP000053859"/>
    </source>
</evidence>
<dbReference type="PATRIC" id="fig|146537.3.peg.4135"/>
<dbReference type="PROSITE" id="PS51186">
    <property type="entry name" value="GNAT"/>
    <property type="match status" value="2"/>
</dbReference>
<comment type="catalytic activity">
    <reaction evidence="4">
        <text>1D-myo-inositol 2-(L-cysteinylamino)-2-deoxy-alpha-D-glucopyranoside + acetyl-CoA = mycothiol + CoA + H(+)</text>
        <dbReference type="Rhea" id="RHEA:26172"/>
        <dbReference type="ChEBI" id="CHEBI:15378"/>
        <dbReference type="ChEBI" id="CHEBI:16768"/>
        <dbReference type="ChEBI" id="CHEBI:57287"/>
        <dbReference type="ChEBI" id="CHEBI:57288"/>
        <dbReference type="ChEBI" id="CHEBI:58887"/>
        <dbReference type="EC" id="2.3.1.189"/>
    </reaction>
</comment>
<comment type="similarity">
    <text evidence="4">Belongs to the acetyltransferase family. MshD subfamily.</text>
</comment>
<evidence type="ECO:0000256" key="1">
    <source>
        <dbReference type="ARBA" id="ARBA00022679"/>
    </source>
</evidence>
<comment type="function">
    <text evidence="4">Catalyzes the transfer of acetyl from acetyl-CoA to desacetylmycothiol (Cys-GlcN-Ins) to form mycothiol.</text>
</comment>
<dbReference type="InterPro" id="IPR050276">
    <property type="entry name" value="MshD_Acetyltransferase"/>
</dbReference>
<evidence type="ECO:0000256" key="2">
    <source>
        <dbReference type="ARBA" id="ARBA00022737"/>
    </source>
</evidence>
<dbReference type="GO" id="GO:0010125">
    <property type="term" value="P:mycothiol biosynthetic process"/>
    <property type="evidence" value="ECO:0007669"/>
    <property type="project" value="UniProtKB-UniRule"/>
</dbReference>
<dbReference type="Pfam" id="PF00583">
    <property type="entry name" value="Acetyltransf_1"/>
    <property type="match status" value="1"/>
</dbReference>
<dbReference type="PIRSF" id="PIRSF021524">
    <property type="entry name" value="MSH_acetyltransferase"/>
    <property type="match status" value="1"/>
</dbReference>
<evidence type="ECO:0000256" key="4">
    <source>
        <dbReference type="HAMAP-Rule" id="MF_01698"/>
    </source>
</evidence>
<keyword evidence="3 4" id="KW-0012">Acyltransferase</keyword>
<dbReference type="GO" id="GO:0008999">
    <property type="term" value="F:protein-N-terminal-alanine acetyltransferase activity"/>
    <property type="evidence" value="ECO:0007669"/>
    <property type="project" value="TreeGrafter"/>
</dbReference>
<comment type="caution">
    <text evidence="4">Lacks conserved residue(s) required for the propagation of feature annotation.</text>
</comment>
<dbReference type="InterPro" id="IPR017813">
    <property type="entry name" value="Mycothiol_AcTrfase"/>
</dbReference>